<dbReference type="CDD" id="cd00060">
    <property type="entry name" value="FHA"/>
    <property type="match status" value="1"/>
</dbReference>
<dbReference type="GO" id="GO:0003676">
    <property type="term" value="F:nucleic acid binding"/>
    <property type="evidence" value="ECO:0007669"/>
    <property type="project" value="InterPro"/>
</dbReference>
<dbReference type="Pfam" id="PF06087">
    <property type="entry name" value="Tyr-DNA_phospho"/>
    <property type="match status" value="2"/>
</dbReference>
<dbReference type="SUPFAM" id="SSF56024">
    <property type="entry name" value="Phospholipase D/nuclease"/>
    <property type="match status" value="2"/>
</dbReference>
<evidence type="ECO:0000256" key="6">
    <source>
        <dbReference type="SAM" id="Coils"/>
    </source>
</evidence>
<dbReference type="GO" id="GO:0008081">
    <property type="term" value="F:phosphoric diester hydrolase activity"/>
    <property type="evidence" value="ECO:0007669"/>
    <property type="project" value="InterPro"/>
</dbReference>
<dbReference type="InterPro" id="IPR000253">
    <property type="entry name" value="FHA_dom"/>
</dbReference>
<evidence type="ECO:0000256" key="3">
    <source>
        <dbReference type="PIRSR" id="PIRSR610347-1"/>
    </source>
</evidence>
<keyword evidence="1" id="KW-0479">Metal-binding</keyword>
<dbReference type="Gene3D" id="3.30.870.10">
    <property type="entry name" value="Endonuclease Chain A"/>
    <property type="match status" value="2"/>
</dbReference>
<dbReference type="OMA" id="FQFRSSH"/>
<feature type="domain" description="FHA" evidence="7">
    <location>
        <begin position="64"/>
        <end position="148"/>
    </location>
</feature>
<dbReference type="SMART" id="SM00240">
    <property type="entry name" value="FHA"/>
    <property type="match status" value="1"/>
</dbReference>
<dbReference type="GO" id="GO:0005634">
    <property type="term" value="C:nucleus"/>
    <property type="evidence" value="ECO:0007669"/>
    <property type="project" value="InterPro"/>
</dbReference>
<dbReference type="InterPro" id="IPR008984">
    <property type="entry name" value="SMAD_FHA_dom_sf"/>
</dbReference>
<keyword evidence="8" id="KW-1185">Reference proteome</keyword>
<dbReference type="Pfam" id="PF00498">
    <property type="entry name" value="FHA"/>
    <property type="match status" value="1"/>
</dbReference>
<evidence type="ECO:0000259" key="7">
    <source>
        <dbReference type="PROSITE" id="PS50006"/>
    </source>
</evidence>
<dbReference type="PROSITE" id="PS50006">
    <property type="entry name" value="FHA_DOMAIN"/>
    <property type="match status" value="1"/>
</dbReference>
<dbReference type="GO" id="GO:0006281">
    <property type="term" value="P:DNA repair"/>
    <property type="evidence" value="ECO:0007669"/>
    <property type="project" value="InterPro"/>
</dbReference>
<feature type="binding site" evidence="4">
    <location>
        <position position="531"/>
    </location>
    <ligand>
        <name>substrate</name>
    </ligand>
</feature>
<gene>
    <name evidence="9" type="primary">LOC104592681</name>
</gene>
<dbReference type="SUPFAM" id="SSF49879">
    <property type="entry name" value="SMAD/FHA domain"/>
    <property type="match status" value="1"/>
</dbReference>
<dbReference type="InterPro" id="IPR014905">
    <property type="entry name" value="HIRAN"/>
</dbReference>
<reference evidence="9" key="1">
    <citation type="submission" date="2025-08" db="UniProtKB">
        <authorList>
            <consortium name="RefSeq"/>
        </authorList>
    </citation>
    <scope>IDENTIFICATION</scope>
</reference>
<dbReference type="OrthoDB" id="47785at2759"/>
<dbReference type="GeneID" id="104592681"/>
<feature type="active site" description="Nucleophile" evidence="3">
    <location>
        <position position="529"/>
    </location>
</feature>
<dbReference type="Pfam" id="PF08797">
    <property type="entry name" value="HIRAN"/>
    <property type="match status" value="1"/>
</dbReference>
<evidence type="ECO:0000313" key="8">
    <source>
        <dbReference type="Proteomes" id="UP000189703"/>
    </source>
</evidence>
<accession>A0A1U8Q367</accession>
<evidence type="ECO:0000256" key="5">
    <source>
        <dbReference type="PIRSR" id="PIRSR610347-3"/>
    </source>
</evidence>
<dbReference type="CDD" id="cd09123">
    <property type="entry name" value="PLDc_Tdp1_2"/>
    <property type="match status" value="1"/>
</dbReference>
<dbReference type="CDD" id="cd09122">
    <property type="entry name" value="PLDc_Tdp1_1"/>
    <property type="match status" value="1"/>
</dbReference>
<evidence type="ECO:0000313" key="9">
    <source>
        <dbReference type="RefSeq" id="XP_019052480.1"/>
    </source>
</evidence>
<proteinExistence type="predicted"/>
<dbReference type="GO" id="GO:0008270">
    <property type="term" value="F:zinc ion binding"/>
    <property type="evidence" value="ECO:0007669"/>
    <property type="project" value="InterPro"/>
</dbReference>
<dbReference type="FunCoup" id="A0A1U8Q367">
    <property type="interactions" value="35"/>
</dbReference>
<evidence type="ECO:0000256" key="2">
    <source>
        <dbReference type="ARBA" id="ARBA00022801"/>
    </source>
</evidence>
<dbReference type="PANTHER" id="PTHR12415">
    <property type="entry name" value="TYROSYL-DNA PHOSPHODIESTERASE 1"/>
    <property type="match status" value="1"/>
</dbReference>
<organism evidence="8 9">
    <name type="scientific">Nelumbo nucifera</name>
    <name type="common">Sacred lotus</name>
    <dbReference type="NCBI Taxonomy" id="4432"/>
    <lineage>
        <taxon>Eukaryota</taxon>
        <taxon>Viridiplantae</taxon>
        <taxon>Streptophyta</taxon>
        <taxon>Embryophyta</taxon>
        <taxon>Tracheophyta</taxon>
        <taxon>Spermatophyta</taxon>
        <taxon>Magnoliopsida</taxon>
        <taxon>Proteales</taxon>
        <taxon>Nelumbonaceae</taxon>
        <taxon>Nelumbo</taxon>
    </lineage>
</organism>
<dbReference type="Gene3D" id="3.30.70.2330">
    <property type="match status" value="1"/>
</dbReference>
<keyword evidence="6" id="KW-0175">Coiled coil</keyword>
<feature type="active site" description="Proton donor/acceptor" evidence="3">
    <location>
        <position position="959"/>
    </location>
</feature>
<dbReference type="RefSeq" id="XP_019052480.1">
    <property type="nucleotide sequence ID" value="XM_019196935.1"/>
</dbReference>
<feature type="site" description="Interaction with DNA" evidence="5">
    <location>
        <position position="987"/>
    </location>
</feature>
<keyword evidence="2" id="KW-0378">Hydrolase</keyword>
<evidence type="ECO:0000256" key="4">
    <source>
        <dbReference type="PIRSR" id="PIRSR610347-2"/>
    </source>
</evidence>
<protein>
    <submittedName>
        <fullName evidence="9">Uncharacterized protein LOC104592681 isoform X1</fullName>
    </submittedName>
</protein>
<name>A0A1U8Q367_NELNU</name>
<feature type="coiled-coil region" evidence="6">
    <location>
        <begin position="1072"/>
        <end position="1099"/>
    </location>
</feature>
<feature type="binding site" evidence="4">
    <location>
        <position position="961"/>
    </location>
    <ligand>
        <name>substrate</name>
    </ligand>
</feature>
<evidence type="ECO:0000256" key="1">
    <source>
        <dbReference type="ARBA" id="ARBA00022723"/>
    </source>
</evidence>
<dbReference type="InterPro" id="IPR010347">
    <property type="entry name" value="Tdp1"/>
</dbReference>
<dbReference type="STRING" id="4432.A0A1U8Q367"/>
<dbReference type="AlphaFoldDB" id="A0A1U8Q367"/>
<dbReference type="Gene3D" id="2.60.200.20">
    <property type="match status" value="1"/>
</dbReference>
<dbReference type="GO" id="GO:0016818">
    <property type="term" value="F:hydrolase activity, acting on acid anhydrides, in phosphorus-containing anhydrides"/>
    <property type="evidence" value="ECO:0007669"/>
    <property type="project" value="InterPro"/>
</dbReference>
<dbReference type="InParanoid" id="A0A1U8Q367"/>
<sequence>MEVDDCNKRGRGDMVLRPSHSFHKKQRIVANAGFCYLKSFDVSPILSSTSFIYNSICLRSDWLYTIGRNNRCCEIVFEDARISKRHCQIFFDGLLQKIFIVDGFFMPCSRDLDDIRRRFRCCLEGRETKEGFSVRGSLNGVFVNGFRLGKGSVMELSVGDEVSFACRNEFNCSPGIRIRFVVERVIFTEEVPRLNGITVDRQLIGEAETIAGCSVGQAVHGEGSENVLGLGENDVSKHLALCRSGYDDVTGRAVFLLSQCRQMLDSLDPINYIQGSVFLNSIHKNGNQAISREKKSQGVTSNDIVKVKLVKNGRPGFVREPSPCCVLDAGRLSVVKRSLVGEAVFASETNPSPASNCAFDDKEKHANETSVVKAVSSGEFKSLVPNSTRKGHQDNSGFKLKNNRTFDCSSSGGTFCLNRLEFMEHRSLAQHSVISLPELLYPIESLLRIFIATFTSDISWFLSYCEVPNHLPITIACHNTERCWNSNPDKRISVPYSDFPNLVVVNPPFPEVIAFGRNQDKRQGIGCHHPKLLVLQREDSIRVVVTSANLVSKQWSSVTNTVWWQDFPSRNAPDYSSLFTHPSDGETLQDLNSDFASQLAGFMASLVVDAPSQAYWIIELTKYDFGGAVGHLVVSIPGMHLQKTHPSECMHVLSQAICASRSSGMKFFGSIETSVVGLNHRFHTAADSEGVQLKMLASFLSKCSENAYGLSEVVLRRNTNIPADVNAISVLISDLDEFSEGDYIQLGFLPRDVAKWVAPLCDAGLFSFSACICRKEALKAALEGRNDKVLMILYVSQGPNFSEIQKVMKPEHVPAICSLVASVQRCFGLWRLQEVLGRYKWPESLETDFVYGSSSIGTSVNANFLAAFSAAAGKRSFQFSESEESDPEWGCWNASQELRSPSMRIVFPTIERVKGSSCGIWPSRHVLCFSERTWQRLRNVGIFHDAIPHPSERIGYPMHIKVARRRFQRTTDGASFGWVYCGSHNFSPAAWGRPMCNTSGLKADEAAGATCALGSKLHICNYELGIIFIIPPLDKINGTNHKTSSVDDIILPFIMPPPKYQPEDRPATGQAMKEALLELAKLEKEKLTAKVNIEDLMDEEFPDEEEEEGNTVEVMHYVVEEKEEENAYARTLWSQVESTQN</sequence>
<dbReference type="PANTHER" id="PTHR12415:SF3">
    <property type="entry name" value="OS04G0403400 PROTEIN"/>
    <property type="match status" value="1"/>
</dbReference>
<dbReference type="Proteomes" id="UP000189703">
    <property type="component" value="Unplaced"/>
</dbReference>